<comment type="caution">
    <text evidence="2">The sequence shown here is derived from an EMBL/GenBank/DDBJ whole genome shotgun (WGS) entry which is preliminary data.</text>
</comment>
<keyword evidence="3" id="KW-1185">Reference proteome</keyword>
<evidence type="ECO:0000256" key="1">
    <source>
        <dbReference type="SAM" id="MobiDB-lite"/>
    </source>
</evidence>
<feature type="compositionally biased region" description="Basic and acidic residues" evidence="1">
    <location>
        <begin position="42"/>
        <end position="51"/>
    </location>
</feature>
<dbReference type="Proteomes" id="UP000485058">
    <property type="component" value="Unassembled WGS sequence"/>
</dbReference>
<organism evidence="2 3">
    <name type="scientific">Haematococcus lacustris</name>
    <name type="common">Green alga</name>
    <name type="synonym">Haematococcus pluvialis</name>
    <dbReference type="NCBI Taxonomy" id="44745"/>
    <lineage>
        <taxon>Eukaryota</taxon>
        <taxon>Viridiplantae</taxon>
        <taxon>Chlorophyta</taxon>
        <taxon>core chlorophytes</taxon>
        <taxon>Chlorophyceae</taxon>
        <taxon>CS clade</taxon>
        <taxon>Chlamydomonadales</taxon>
        <taxon>Haematococcaceae</taxon>
        <taxon>Haematococcus</taxon>
    </lineage>
</organism>
<dbReference type="EMBL" id="BLLF01002994">
    <property type="protein sequence ID" value="GFH26026.1"/>
    <property type="molecule type" value="Genomic_DNA"/>
</dbReference>
<proteinExistence type="predicted"/>
<reference evidence="2 3" key="1">
    <citation type="submission" date="2020-02" db="EMBL/GenBank/DDBJ databases">
        <title>Draft genome sequence of Haematococcus lacustris strain NIES-144.</title>
        <authorList>
            <person name="Morimoto D."/>
            <person name="Nakagawa S."/>
            <person name="Yoshida T."/>
            <person name="Sawayama S."/>
        </authorList>
    </citation>
    <scope>NUCLEOTIDE SEQUENCE [LARGE SCALE GENOMIC DNA]</scope>
    <source>
        <strain evidence="2 3">NIES-144</strain>
    </source>
</reference>
<feature type="region of interest" description="Disordered" evidence="1">
    <location>
        <begin position="16"/>
        <end position="51"/>
    </location>
</feature>
<evidence type="ECO:0000313" key="2">
    <source>
        <dbReference type="EMBL" id="GFH26026.1"/>
    </source>
</evidence>
<protein>
    <submittedName>
        <fullName evidence="2">ATPase_AAA_core domain-containing protein</fullName>
    </submittedName>
</protein>
<sequence length="65" mass="6953">MRETIQDRINAWFVENRNPETGEYPDFPDADDGGSKGGKGGKGGEEAAPVEEKVTSVFIPAIEAA</sequence>
<feature type="non-terminal residue" evidence="2">
    <location>
        <position position="65"/>
    </location>
</feature>
<accession>A0A6A0A228</accession>
<gene>
    <name evidence="2" type="ORF">HaLaN_24099</name>
</gene>
<name>A0A6A0A228_HAELA</name>
<evidence type="ECO:0000313" key="3">
    <source>
        <dbReference type="Proteomes" id="UP000485058"/>
    </source>
</evidence>
<dbReference type="AlphaFoldDB" id="A0A6A0A228"/>